<accession>A0ABR0B1C9</accession>
<dbReference type="EMBL" id="JAOYFB010000040">
    <property type="protein sequence ID" value="KAK4035513.1"/>
    <property type="molecule type" value="Genomic_DNA"/>
</dbReference>
<protein>
    <submittedName>
        <fullName evidence="1">Uncharacterized protein</fullName>
    </submittedName>
</protein>
<keyword evidence="2" id="KW-1185">Reference proteome</keyword>
<comment type="caution">
    <text evidence="1">The sequence shown here is derived from an EMBL/GenBank/DDBJ whole genome shotgun (WGS) entry which is preliminary data.</text>
</comment>
<proteinExistence type="predicted"/>
<name>A0ABR0B1C9_9CRUS</name>
<evidence type="ECO:0000313" key="2">
    <source>
        <dbReference type="Proteomes" id="UP001234178"/>
    </source>
</evidence>
<reference evidence="1 2" key="1">
    <citation type="journal article" date="2023" name="Nucleic Acids Res.">
        <title>The hologenome of Daphnia magna reveals possible DNA methylation and microbiome-mediated evolution of the host genome.</title>
        <authorList>
            <person name="Chaturvedi A."/>
            <person name="Li X."/>
            <person name="Dhandapani V."/>
            <person name="Marshall H."/>
            <person name="Kissane S."/>
            <person name="Cuenca-Cambronero M."/>
            <person name="Asole G."/>
            <person name="Calvet F."/>
            <person name="Ruiz-Romero M."/>
            <person name="Marangio P."/>
            <person name="Guigo R."/>
            <person name="Rago D."/>
            <person name="Mirbahai L."/>
            <person name="Eastwood N."/>
            <person name="Colbourne J.K."/>
            <person name="Zhou J."/>
            <person name="Mallon E."/>
            <person name="Orsini L."/>
        </authorList>
    </citation>
    <scope>NUCLEOTIDE SEQUENCE [LARGE SCALE GENOMIC DNA]</scope>
    <source>
        <strain evidence="1">LRV0_1</strain>
    </source>
</reference>
<organism evidence="1 2">
    <name type="scientific">Daphnia magna</name>
    <dbReference type="NCBI Taxonomy" id="35525"/>
    <lineage>
        <taxon>Eukaryota</taxon>
        <taxon>Metazoa</taxon>
        <taxon>Ecdysozoa</taxon>
        <taxon>Arthropoda</taxon>
        <taxon>Crustacea</taxon>
        <taxon>Branchiopoda</taxon>
        <taxon>Diplostraca</taxon>
        <taxon>Cladocera</taxon>
        <taxon>Anomopoda</taxon>
        <taxon>Daphniidae</taxon>
        <taxon>Daphnia</taxon>
    </lineage>
</organism>
<dbReference type="Proteomes" id="UP001234178">
    <property type="component" value="Unassembled WGS sequence"/>
</dbReference>
<evidence type="ECO:0000313" key="1">
    <source>
        <dbReference type="EMBL" id="KAK4035513.1"/>
    </source>
</evidence>
<sequence>MNGCTFRSQCQRIFVKAAKKTNCFLLSGEEEFTTKLRFTFETEKKVMLLNFDPSRPEGVVAFQPSQL</sequence>
<gene>
    <name evidence="1" type="ORF">OUZ56_027599</name>
</gene>